<dbReference type="Gene3D" id="2.170.260.10">
    <property type="entry name" value="paz domain"/>
    <property type="match status" value="1"/>
</dbReference>
<dbReference type="Pfam" id="PF16486">
    <property type="entry name" value="ArgoN"/>
    <property type="match status" value="1"/>
</dbReference>
<dbReference type="InterPro" id="IPR032474">
    <property type="entry name" value="Argonaute_N"/>
</dbReference>
<dbReference type="RefSeq" id="XP_066073005.1">
    <property type="nucleotide sequence ID" value="XM_066216908.1"/>
</dbReference>
<feature type="domain" description="PAZ" evidence="2">
    <location>
        <begin position="417"/>
        <end position="517"/>
    </location>
</feature>
<dbReference type="PROSITE" id="PS50821">
    <property type="entry name" value="PAZ"/>
    <property type="match status" value="1"/>
</dbReference>
<dbReference type="Pfam" id="PF02170">
    <property type="entry name" value="PAZ"/>
    <property type="match status" value="1"/>
</dbReference>
<dbReference type="InterPro" id="IPR032472">
    <property type="entry name" value="ArgoL2"/>
</dbReference>
<dbReference type="SUPFAM" id="SSF101690">
    <property type="entry name" value="PAZ domain"/>
    <property type="match status" value="1"/>
</dbReference>
<proteinExistence type="predicted"/>
<dbReference type="InterPro" id="IPR032473">
    <property type="entry name" value="Argonaute_Mid_dom"/>
</dbReference>
<dbReference type="PANTHER" id="PTHR22891">
    <property type="entry name" value="EUKARYOTIC TRANSLATION INITIATION FACTOR 2C"/>
    <property type="match status" value="1"/>
</dbReference>
<feature type="compositionally biased region" description="Basic and acidic residues" evidence="1">
    <location>
        <begin position="56"/>
        <end position="73"/>
    </location>
</feature>
<dbReference type="EMBL" id="CP144098">
    <property type="protein sequence ID" value="WWC86242.1"/>
    <property type="molecule type" value="Genomic_DNA"/>
</dbReference>
<accession>A0AAX4JLD2</accession>
<dbReference type="Gene3D" id="3.30.420.10">
    <property type="entry name" value="Ribonuclease H-like superfamily/Ribonuclease H"/>
    <property type="match status" value="1"/>
</dbReference>
<evidence type="ECO:0000313" key="5">
    <source>
        <dbReference type="Proteomes" id="UP001355207"/>
    </source>
</evidence>
<reference evidence="4 5" key="1">
    <citation type="submission" date="2024-01" db="EMBL/GenBank/DDBJ databases">
        <title>Comparative genomics of Cryptococcus and Kwoniella reveals pathogenesis evolution and contrasting modes of karyotype evolution via chromosome fusion or intercentromeric recombination.</title>
        <authorList>
            <person name="Coelho M.A."/>
            <person name="David-Palma M."/>
            <person name="Shea T."/>
            <person name="Bowers K."/>
            <person name="McGinley-Smith S."/>
            <person name="Mohammad A.W."/>
            <person name="Gnirke A."/>
            <person name="Yurkov A.M."/>
            <person name="Nowrousian M."/>
            <person name="Sun S."/>
            <person name="Cuomo C.A."/>
            <person name="Heitman J."/>
        </authorList>
    </citation>
    <scope>NUCLEOTIDE SEQUENCE [LARGE SCALE GENOMIC DNA]</scope>
    <source>
        <strain evidence="4 5">CBS 6074</strain>
    </source>
</reference>
<dbReference type="Pfam" id="PF08699">
    <property type="entry name" value="ArgoL1"/>
    <property type="match status" value="1"/>
</dbReference>
<feature type="compositionally biased region" description="Polar residues" evidence="1">
    <location>
        <begin position="124"/>
        <end position="133"/>
    </location>
</feature>
<dbReference type="SUPFAM" id="SSF53098">
    <property type="entry name" value="Ribonuclease H-like"/>
    <property type="match status" value="1"/>
</dbReference>
<dbReference type="InterPro" id="IPR036085">
    <property type="entry name" value="PAZ_dom_sf"/>
</dbReference>
<protein>
    <recommendedName>
        <fullName evidence="6">Argonaute</fullName>
    </recommendedName>
</protein>
<dbReference type="Gene3D" id="3.40.50.2300">
    <property type="match status" value="1"/>
</dbReference>
<dbReference type="SMART" id="SM00950">
    <property type="entry name" value="Piwi"/>
    <property type="match status" value="1"/>
</dbReference>
<feature type="domain" description="Piwi" evidence="3">
    <location>
        <begin position="720"/>
        <end position="1000"/>
    </location>
</feature>
<dbReference type="CDD" id="cd02846">
    <property type="entry name" value="PAZ_argonaute_like"/>
    <property type="match status" value="1"/>
</dbReference>
<feature type="compositionally biased region" description="Polar residues" evidence="1">
    <location>
        <begin position="35"/>
        <end position="45"/>
    </location>
</feature>
<dbReference type="GO" id="GO:0003723">
    <property type="term" value="F:RNA binding"/>
    <property type="evidence" value="ECO:0007669"/>
    <property type="project" value="InterPro"/>
</dbReference>
<dbReference type="InterPro" id="IPR003100">
    <property type="entry name" value="PAZ_dom"/>
</dbReference>
<dbReference type="Pfam" id="PF16487">
    <property type="entry name" value="ArgoMid"/>
    <property type="match status" value="1"/>
</dbReference>
<dbReference type="Proteomes" id="UP001355207">
    <property type="component" value="Chromosome 1"/>
</dbReference>
<gene>
    <name evidence="4" type="ORF">L201_001115</name>
</gene>
<keyword evidence="5" id="KW-1185">Reference proteome</keyword>
<dbReference type="Pfam" id="PF02171">
    <property type="entry name" value="Piwi"/>
    <property type="match status" value="1"/>
</dbReference>
<evidence type="ECO:0000256" key="1">
    <source>
        <dbReference type="SAM" id="MobiDB-lite"/>
    </source>
</evidence>
<evidence type="ECO:0000259" key="2">
    <source>
        <dbReference type="PROSITE" id="PS50821"/>
    </source>
</evidence>
<name>A0AAX4JLD2_9TREE</name>
<dbReference type="Pfam" id="PF16488">
    <property type="entry name" value="ArgoL2"/>
    <property type="match status" value="1"/>
</dbReference>
<organism evidence="4 5">
    <name type="scientific">Kwoniella dendrophila CBS 6074</name>
    <dbReference type="NCBI Taxonomy" id="1295534"/>
    <lineage>
        <taxon>Eukaryota</taxon>
        <taxon>Fungi</taxon>
        <taxon>Dikarya</taxon>
        <taxon>Basidiomycota</taxon>
        <taxon>Agaricomycotina</taxon>
        <taxon>Tremellomycetes</taxon>
        <taxon>Tremellales</taxon>
        <taxon>Cryptococcaceae</taxon>
        <taxon>Kwoniella</taxon>
    </lineage>
</organism>
<dbReference type="PROSITE" id="PS50822">
    <property type="entry name" value="PIWI"/>
    <property type="match status" value="1"/>
</dbReference>
<dbReference type="InterPro" id="IPR003165">
    <property type="entry name" value="Piwi"/>
</dbReference>
<feature type="compositionally biased region" description="Basic and acidic residues" evidence="1">
    <location>
        <begin position="1"/>
        <end position="19"/>
    </location>
</feature>
<evidence type="ECO:0000259" key="3">
    <source>
        <dbReference type="PROSITE" id="PS50822"/>
    </source>
</evidence>
<dbReference type="AlphaFoldDB" id="A0AAX4JLD2"/>
<dbReference type="InterPro" id="IPR036397">
    <property type="entry name" value="RNaseH_sf"/>
</dbReference>
<dbReference type="InterPro" id="IPR012337">
    <property type="entry name" value="RNaseH-like_sf"/>
</dbReference>
<sequence>MSRYNDFDEREYARGKRNYDEEEDDRSIRGRVFQPPSQASRSDYQGRSDYAPSEQGRSHDPPPHQPRYDERGNRSQYGRLERSYPPPAYDAPHNRAGPPSTSQGNYPSRAPSSARGDSARRPPTVTSSNARNTDISESLEKLALTSFYVRPGYGQEGRSLTVLSNFFQVRATDKRAKVIYHYDVDIEPIKKRDENAKKPKGLLRAVWEQFCLEQGGPYVDGLTASAYDGRRNAFTPNKLPIAEGLSQTFSVALAPDGIVHRSREGSSSDDENRRWTLKLKLVAEVDLEYVMEFCRADKKAPSNEEQCLTGLMATNVLMRDFPSKTYAQVGATGNKFFSMAGAIAIPQGAVVCKGFMQSFRYSNSGLPMLNLDVGFSAFLADGPALEVIPKILNRGGLRGRGGRGGRGSFGGPPGQFHDISELTEYEIATVKKTIRGMKFTVTHRDSNRLHTVLSLTLQPAEQITFEIQSRDGGPGEKISVTEYYRQYHSATVTKPRLPCIQYGKKAFIPLEFVKFAQWNSLPPTKLSADQTAEMIKVSAIKPGERAAQVRQWRQELAHEKQSKIAAWGLQVNKRMVELQARILPPPRVFYANGVSTKPDDGGWNLRGKKFFRNGKKPLIAWSVISFDRWTEQDEMHRYITYLCQVLEAHGVDIATKQPDCFGPVDPRERDAIPKALQRAAQAAYRKGKCAPQLICCVLPGRDAWLYEKIKKSSFNDLKGPVPTQCMQAAKIRSPRGIDAYTGNLVMKIQNKLGGLPHQIPISELPGMIAGRTMLLGGDLGLPPIKAGNESVPTVACTIATYNAACDTYSAQIRLQEGRAEIISDLSSMIEEHLKIFHKHNGEYPERILIFRDGISEGQYAAALHYEHNAILQACRRLDRNYRPRLLMCICAKKHNTRFFGVHDQDVDRSGNLPSGLVVDRSVTHPYAFDFFLQAHAGRVGTARPTHYICLLDELAITPDQLQQLVHALCHSFTRCTKSVSLVPVCYIADLVCQKARIIVHDSENSQAPSVSSGGRSGARSSKQMGLNIDIMQVQKILERNDELAEVAWWM</sequence>
<evidence type="ECO:0008006" key="6">
    <source>
        <dbReference type="Google" id="ProtNLM"/>
    </source>
</evidence>
<dbReference type="GeneID" id="91091787"/>
<evidence type="ECO:0000313" key="4">
    <source>
        <dbReference type="EMBL" id="WWC86242.1"/>
    </source>
</evidence>
<dbReference type="InterPro" id="IPR014811">
    <property type="entry name" value="ArgoL1"/>
</dbReference>
<feature type="region of interest" description="Disordered" evidence="1">
    <location>
        <begin position="1"/>
        <end position="133"/>
    </location>
</feature>